<dbReference type="CDD" id="cd16917">
    <property type="entry name" value="HATPase_UhpB-NarQ-NarX-like"/>
    <property type="match status" value="1"/>
</dbReference>
<keyword evidence="7" id="KW-0067">ATP-binding</keyword>
<keyword evidence="9" id="KW-0472">Membrane</keyword>
<dbReference type="SUPFAM" id="SSF55874">
    <property type="entry name" value="ATPase domain of HSP90 chaperone/DNA topoisomerase II/histidine kinase"/>
    <property type="match status" value="1"/>
</dbReference>
<dbReference type="InterPro" id="IPR036890">
    <property type="entry name" value="HATPase_C_sf"/>
</dbReference>
<evidence type="ECO:0000256" key="5">
    <source>
        <dbReference type="ARBA" id="ARBA00022741"/>
    </source>
</evidence>
<keyword evidence="3" id="KW-0597">Phosphoprotein</keyword>
<dbReference type="EC" id="2.7.13.3" evidence="2"/>
<evidence type="ECO:0000256" key="7">
    <source>
        <dbReference type="ARBA" id="ARBA00022840"/>
    </source>
</evidence>
<comment type="caution">
    <text evidence="13">The sequence shown here is derived from an EMBL/GenBank/DDBJ whole genome shotgun (WGS) entry which is preliminary data.</text>
</comment>
<organism evidence="13 14">
    <name type="scientific">Kribbella sancticallisti</name>
    <dbReference type="NCBI Taxonomy" id="460087"/>
    <lineage>
        <taxon>Bacteria</taxon>
        <taxon>Bacillati</taxon>
        <taxon>Actinomycetota</taxon>
        <taxon>Actinomycetes</taxon>
        <taxon>Propionibacteriales</taxon>
        <taxon>Kribbellaceae</taxon>
        <taxon>Kribbella</taxon>
    </lineage>
</organism>
<dbReference type="RefSeq" id="WP_344212946.1">
    <property type="nucleotide sequence ID" value="NZ_BAAAOS010000018.1"/>
</dbReference>
<dbReference type="EMBL" id="BAAAOS010000018">
    <property type="protein sequence ID" value="GAA1569756.1"/>
    <property type="molecule type" value="Genomic_DNA"/>
</dbReference>
<protein>
    <recommendedName>
        <fullName evidence="2">histidine kinase</fullName>
        <ecNumber evidence="2">2.7.13.3</ecNumber>
    </recommendedName>
</protein>
<dbReference type="Pfam" id="PF07730">
    <property type="entry name" value="HisKA_3"/>
    <property type="match status" value="1"/>
</dbReference>
<dbReference type="GO" id="GO:0016301">
    <property type="term" value="F:kinase activity"/>
    <property type="evidence" value="ECO:0007669"/>
    <property type="project" value="UniProtKB-KW"/>
</dbReference>
<dbReference type="InterPro" id="IPR003594">
    <property type="entry name" value="HATPase_dom"/>
</dbReference>
<keyword evidence="9" id="KW-1133">Transmembrane helix</keyword>
<evidence type="ECO:0000256" key="8">
    <source>
        <dbReference type="ARBA" id="ARBA00023012"/>
    </source>
</evidence>
<accession>A0ABP4NXF7</accession>
<name>A0ABP4NXF7_9ACTN</name>
<dbReference type="Gene3D" id="1.20.5.1930">
    <property type="match status" value="1"/>
</dbReference>
<feature type="transmembrane region" description="Helical" evidence="9">
    <location>
        <begin position="26"/>
        <end position="50"/>
    </location>
</feature>
<dbReference type="InterPro" id="IPR011712">
    <property type="entry name" value="Sig_transdc_His_kin_sub3_dim/P"/>
</dbReference>
<keyword evidence="9" id="KW-0812">Transmembrane</keyword>
<evidence type="ECO:0000259" key="11">
    <source>
        <dbReference type="Pfam" id="PF07730"/>
    </source>
</evidence>
<evidence type="ECO:0000313" key="14">
    <source>
        <dbReference type="Proteomes" id="UP001500393"/>
    </source>
</evidence>
<evidence type="ECO:0000256" key="3">
    <source>
        <dbReference type="ARBA" id="ARBA00022553"/>
    </source>
</evidence>
<dbReference type="Gene3D" id="3.30.565.10">
    <property type="entry name" value="Histidine kinase-like ATPase, C-terminal domain"/>
    <property type="match status" value="1"/>
</dbReference>
<keyword evidence="6 13" id="KW-0418">Kinase</keyword>
<feature type="transmembrane region" description="Helical" evidence="9">
    <location>
        <begin position="174"/>
        <end position="197"/>
    </location>
</feature>
<dbReference type="InterPro" id="IPR025828">
    <property type="entry name" value="Put_sensor_dom"/>
</dbReference>
<comment type="catalytic activity">
    <reaction evidence="1">
        <text>ATP + protein L-histidine = ADP + protein N-phospho-L-histidine.</text>
        <dbReference type="EC" id="2.7.13.3"/>
    </reaction>
</comment>
<gene>
    <name evidence="13" type="ORF">GCM10009789_24050</name>
</gene>
<evidence type="ECO:0000313" key="13">
    <source>
        <dbReference type="EMBL" id="GAA1569756.1"/>
    </source>
</evidence>
<feature type="transmembrane region" description="Helical" evidence="9">
    <location>
        <begin position="56"/>
        <end position="76"/>
    </location>
</feature>
<dbReference type="Pfam" id="PF02518">
    <property type="entry name" value="HATPase_c"/>
    <property type="match status" value="1"/>
</dbReference>
<dbReference type="Proteomes" id="UP001500393">
    <property type="component" value="Unassembled WGS sequence"/>
</dbReference>
<feature type="domain" description="Putative sensor" evidence="12">
    <location>
        <begin position="28"/>
        <end position="206"/>
    </location>
</feature>
<evidence type="ECO:0000256" key="4">
    <source>
        <dbReference type="ARBA" id="ARBA00022679"/>
    </source>
</evidence>
<sequence length="438" mass="46740">MERPDTAWTALATRRFLVSSWPWRSYAYLLSSVPVSVLTIAVLVVSAALSAVLSPVLIGIAMMTAFPLFGVVIGAVERWRSRLMVPGGIPSPHAAIPDSYTRRERRRYRRRERASLRALGYGVLHGIFIWPINALLAGISVTVLGITLAAPVIASTEELGMGPWILDSVGEGTFFLLVFGPVFYVVSSYLLGVLAAAEASLATALLGPREDELRRNVAELRRSRLDLVDAFETERARIERHLHDGVQQRLVGLTMTLGLAELDLPEGEGRRLVVKAHGEAEAALADLREAVRGIHPRVLVDHGLEAAVREVADRSPLPVSVRMALPDRLPAPIEAAAYFVVSEALGNVAKHAQAERCEVEGWVAGDRLVVTITDDGIGGAILAPPPGSPRAGGGSGAGGTGLAGLVTRLDALGGTLDLSSPPGGPTRLRMECPCRLDD</sequence>
<dbReference type="InterPro" id="IPR050482">
    <property type="entry name" value="Sensor_HK_TwoCompSys"/>
</dbReference>
<evidence type="ECO:0000256" key="2">
    <source>
        <dbReference type="ARBA" id="ARBA00012438"/>
    </source>
</evidence>
<feature type="domain" description="Signal transduction histidine kinase subgroup 3 dimerisation and phosphoacceptor" evidence="11">
    <location>
        <begin position="234"/>
        <end position="299"/>
    </location>
</feature>
<proteinExistence type="predicted"/>
<feature type="domain" description="Histidine kinase/HSP90-like ATPase" evidence="10">
    <location>
        <begin position="337"/>
        <end position="433"/>
    </location>
</feature>
<feature type="transmembrane region" description="Helical" evidence="9">
    <location>
        <begin position="114"/>
        <end position="130"/>
    </location>
</feature>
<evidence type="ECO:0000256" key="6">
    <source>
        <dbReference type="ARBA" id="ARBA00022777"/>
    </source>
</evidence>
<dbReference type="PANTHER" id="PTHR24421:SF10">
    <property type="entry name" value="NITRATE_NITRITE SENSOR PROTEIN NARQ"/>
    <property type="match status" value="1"/>
</dbReference>
<evidence type="ECO:0000256" key="1">
    <source>
        <dbReference type="ARBA" id="ARBA00000085"/>
    </source>
</evidence>
<evidence type="ECO:0000256" key="9">
    <source>
        <dbReference type="SAM" id="Phobius"/>
    </source>
</evidence>
<evidence type="ECO:0000259" key="10">
    <source>
        <dbReference type="Pfam" id="PF02518"/>
    </source>
</evidence>
<keyword evidence="14" id="KW-1185">Reference proteome</keyword>
<dbReference type="PANTHER" id="PTHR24421">
    <property type="entry name" value="NITRATE/NITRITE SENSOR PROTEIN NARX-RELATED"/>
    <property type="match status" value="1"/>
</dbReference>
<keyword evidence="8" id="KW-0902">Two-component regulatory system</keyword>
<keyword evidence="5" id="KW-0547">Nucleotide-binding</keyword>
<keyword evidence="4" id="KW-0808">Transferase</keyword>
<dbReference type="Pfam" id="PF13796">
    <property type="entry name" value="Sensor"/>
    <property type="match status" value="1"/>
</dbReference>
<reference evidence="14" key="1">
    <citation type="journal article" date="2019" name="Int. J. Syst. Evol. Microbiol.">
        <title>The Global Catalogue of Microorganisms (GCM) 10K type strain sequencing project: providing services to taxonomists for standard genome sequencing and annotation.</title>
        <authorList>
            <consortium name="The Broad Institute Genomics Platform"/>
            <consortium name="The Broad Institute Genome Sequencing Center for Infectious Disease"/>
            <person name="Wu L."/>
            <person name="Ma J."/>
        </authorList>
    </citation>
    <scope>NUCLEOTIDE SEQUENCE [LARGE SCALE GENOMIC DNA]</scope>
    <source>
        <strain evidence="14">JCM 14969</strain>
    </source>
</reference>
<evidence type="ECO:0000259" key="12">
    <source>
        <dbReference type="Pfam" id="PF13796"/>
    </source>
</evidence>